<organism evidence="5 6">
    <name type="scientific">Stephanodiscus triporus</name>
    <dbReference type="NCBI Taxonomy" id="2934178"/>
    <lineage>
        <taxon>Eukaryota</taxon>
        <taxon>Sar</taxon>
        <taxon>Stramenopiles</taxon>
        <taxon>Ochrophyta</taxon>
        <taxon>Bacillariophyta</taxon>
        <taxon>Coscinodiscophyceae</taxon>
        <taxon>Thalassiosirophycidae</taxon>
        <taxon>Stephanodiscales</taxon>
        <taxon>Stephanodiscaceae</taxon>
        <taxon>Stephanodiscus</taxon>
    </lineage>
</organism>
<comment type="caution">
    <text evidence="5">The sequence shown here is derived from an EMBL/GenBank/DDBJ whole genome shotgun (WGS) entry which is preliminary data.</text>
</comment>
<feature type="signal peptide" evidence="3">
    <location>
        <begin position="1"/>
        <end position="21"/>
    </location>
</feature>
<feature type="domain" description="N-acetyltransferase" evidence="4">
    <location>
        <begin position="161"/>
        <end position="333"/>
    </location>
</feature>
<reference evidence="5 6" key="1">
    <citation type="submission" date="2024-10" db="EMBL/GenBank/DDBJ databases">
        <title>Updated reference genomes for cyclostephanoid diatoms.</title>
        <authorList>
            <person name="Roberts W.R."/>
            <person name="Alverson A.J."/>
        </authorList>
    </citation>
    <scope>NUCLEOTIDE SEQUENCE [LARGE SCALE GENOMIC DNA]</scope>
    <source>
        <strain evidence="5 6">AJA276-08</strain>
    </source>
</reference>
<dbReference type="InterPro" id="IPR000182">
    <property type="entry name" value="GNAT_dom"/>
</dbReference>
<dbReference type="AlphaFoldDB" id="A0ABD3MYJ3"/>
<sequence length="361" mass="40843">MTMIRMLRVLSFVVTNIAIRANNDVTSRRTITSWVAVPPFIRSTSSATLRLANWGNNAEGRKDNSINVDDDNRAQASTQGRRVPFIIQNIGRGKNSEIDEIVRLCIDVFFNEQEDVAANGEGGKKQVTPWKALQLAYLRNFQTGDILARNAFQQDQQVDLIVARRVYPVPSGTKINGNREGLIDDVTRIYNAELPTSTNGGEVMYSTGEIIGYCEVSEKYFGLGDNFETRRRRDATKMPRPYLSNLSVVESARNSGVGSKLLDACEEAVRNWKANHTEIVLQVEEDNTLAIQFYKSRGWEFVFADPTCRRYDTSGFFLRESRITKYAMIKRLDAVGNRGKTPEKASDFSFIQKLRSSFFVQ</sequence>
<evidence type="ECO:0000256" key="1">
    <source>
        <dbReference type="ARBA" id="ARBA00022679"/>
    </source>
</evidence>
<dbReference type="EMBL" id="JALLAZ020001667">
    <property type="protein sequence ID" value="KAL3768979.1"/>
    <property type="molecule type" value="Genomic_DNA"/>
</dbReference>
<evidence type="ECO:0000256" key="2">
    <source>
        <dbReference type="ARBA" id="ARBA00023315"/>
    </source>
</evidence>
<gene>
    <name evidence="5" type="ORF">ACHAW5_005547</name>
</gene>
<proteinExistence type="predicted"/>
<name>A0ABD3MYJ3_9STRA</name>
<dbReference type="Gene3D" id="3.40.630.30">
    <property type="match status" value="1"/>
</dbReference>
<accession>A0ABD3MYJ3</accession>
<keyword evidence="2" id="KW-0012">Acyltransferase</keyword>
<evidence type="ECO:0000259" key="4">
    <source>
        <dbReference type="PROSITE" id="PS51186"/>
    </source>
</evidence>
<keyword evidence="1" id="KW-0808">Transferase</keyword>
<dbReference type="InterPro" id="IPR051556">
    <property type="entry name" value="N-term/lysine_N-AcTrnsfr"/>
</dbReference>
<dbReference type="SUPFAM" id="SSF55729">
    <property type="entry name" value="Acyl-CoA N-acyltransferases (Nat)"/>
    <property type="match status" value="1"/>
</dbReference>
<evidence type="ECO:0000313" key="5">
    <source>
        <dbReference type="EMBL" id="KAL3768979.1"/>
    </source>
</evidence>
<dbReference type="CDD" id="cd04301">
    <property type="entry name" value="NAT_SF"/>
    <property type="match status" value="1"/>
</dbReference>
<dbReference type="PANTHER" id="PTHR42919">
    <property type="entry name" value="N-ALPHA-ACETYLTRANSFERASE"/>
    <property type="match status" value="1"/>
</dbReference>
<keyword evidence="6" id="KW-1185">Reference proteome</keyword>
<dbReference type="GO" id="GO:0016746">
    <property type="term" value="F:acyltransferase activity"/>
    <property type="evidence" value="ECO:0007669"/>
    <property type="project" value="UniProtKB-KW"/>
</dbReference>
<feature type="chain" id="PRO_5044865137" description="N-acetyltransferase domain-containing protein" evidence="3">
    <location>
        <begin position="22"/>
        <end position="361"/>
    </location>
</feature>
<dbReference type="Proteomes" id="UP001530315">
    <property type="component" value="Unassembled WGS sequence"/>
</dbReference>
<keyword evidence="3" id="KW-0732">Signal</keyword>
<evidence type="ECO:0000313" key="6">
    <source>
        <dbReference type="Proteomes" id="UP001530315"/>
    </source>
</evidence>
<dbReference type="PROSITE" id="PS51186">
    <property type="entry name" value="GNAT"/>
    <property type="match status" value="1"/>
</dbReference>
<protein>
    <recommendedName>
        <fullName evidence="4">N-acetyltransferase domain-containing protein</fullName>
    </recommendedName>
</protein>
<dbReference type="Pfam" id="PF00583">
    <property type="entry name" value="Acetyltransf_1"/>
    <property type="match status" value="1"/>
</dbReference>
<evidence type="ECO:0000256" key="3">
    <source>
        <dbReference type="SAM" id="SignalP"/>
    </source>
</evidence>
<dbReference type="InterPro" id="IPR016181">
    <property type="entry name" value="Acyl_CoA_acyltransferase"/>
</dbReference>
<dbReference type="PANTHER" id="PTHR42919:SF8">
    <property type="entry name" value="N-ALPHA-ACETYLTRANSFERASE 50"/>
    <property type="match status" value="1"/>
</dbReference>